<dbReference type="PANTHER" id="PTHR11632">
    <property type="entry name" value="SUCCINATE DEHYDROGENASE 2 FLAVOPROTEIN SUBUNIT"/>
    <property type="match status" value="1"/>
</dbReference>
<feature type="active site" description="Proton acceptor" evidence="4">
    <location>
        <position position="262"/>
    </location>
</feature>
<dbReference type="Proteomes" id="UP000192602">
    <property type="component" value="Unassembled WGS sequence"/>
</dbReference>
<evidence type="ECO:0000256" key="4">
    <source>
        <dbReference type="PIRSR" id="PIRSR000171-1"/>
    </source>
</evidence>
<dbReference type="SUPFAM" id="SSF51905">
    <property type="entry name" value="FAD/NAD(P)-binding domain"/>
    <property type="match status" value="1"/>
</dbReference>
<feature type="domain" description="Fumarate reductase/succinate dehydrogenase flavoprotein-like C-terminal" evidence="6">
    <location>
        <begin position="417"/>
        <end position="516"/>
    </location>
</feature>
<evidence type="ECO:0000313" key="8">
    <source>
        <dbReference type="Proteomes" id="UP000192602"/>
    </source>
</evidence>
<dbReference type="GO" id="GO:0009061">
    <property type="term" value="P:anaerobic respiration"/>
    <property type="evidence" value="ECO:0007669"/>
    <property type="project" value="TreeGrafter"/>
</dbReference>
<keyword evidence="8" id="KW-1185">Reference proteome</keyword>
<dbReference type="Gene3D" id="3.50.50.60">
    <property type="entry name" value="FAD/NAD(P)-binding domain"/>
    <property type="match status" value="1"/>
</dbReference>
<comment type="cofactor">
    <cofactor evidence="1">
        <name>FAD</name>
        <dbReference type="ChEBI" id="CHEBI:57692"/>
    </cofactor>
</comment>
<dbReference type="PANTHER" id="PTHR11632:SF51">
    <property type="entry name" value="SUCCINATE DEHYDROGENASE [UBIQUINONE] FLAVOPROTEIN SUBUNIT, MITOCHONDRIAL"/>
    <property type="match status" value="1"/>
</dbReference>
<dbReference type="PIRSF" id="PIRSF000171">
    <property type="entry name" value="SDHA_APRA_LASPO"/>
    <property type="match status" value="1"/>
</dbReference>
<dbReference type="EMBL" id="FWWZ01000001">
    <property type="protein sequence ID" value="SMC08684.1"/>
    <property type="molecule type" value="Genomic_DNA"/>
</dbReference>
<evidence type="ECO:0000256" key="2">
    <source>
        <dbReference type="ARBA" id="ARBA00022630"/>
    </source>
</evidence>
<keyword evidence="2" id="KW-0285">Flavoprotein</keyword>
<dbReference type="InterPro" id="IPR030664">
    <property type="entry name" value="SdhA/FrdA/AprA"/>
</dbReference>
<sequence>MQIVIIGSGGAGLVAALEARSLGAEVVVVTKNYPTQAQTSMAQGGINAAMSENDSIENHIEDTLRSAAGLGERRVIEFVCNEAPKAIKWLDSIGVPFSRKEDKIAQRRLGGASAPRACYAQDYTGLKILHSLYDNCIKAGVKFLHEKFLLNIITEDERACGVTLLDIRTAKVEQLLASSIILATGGYAKIYGEFSTNGNGSFGEGVGAAMRAGAKLSDLEFVQFHPTALAKSSILISEAARGAGGKIINQNGERFVDELTTRDKLSRTIYEQIEKGNQVFLDITHLGEDFIQKELPQERKLSLIYEGIDPAKEPVPIKPAAHYTMGGIDTDINCATNIKGLFAVGECANVKLHGANRLGGNSLLELVVMGRVAARSAVQIKDKPQEKKYERTTIDEQFIKAVFGLPNKIDFIERRDFLHKVLYRNAGVFREELSLKGVLSLVRQHQKELAFMGIKDKSPLYNKELVQFLEYGNMLEITEAVLVGAIQRNESRGAHFRTDYPKQNSAFDAHTLIWKEDGVLCADFQKIPEEFE</sequence>
<dbReference type="OrthoDB" id="9806724at2"/>
<evidence type="ECO:0000259" key="6">
    <source>
        <dbReference type="Pfam" id="PF02910"/>
    </source>
</evidence>
<evidence type="ECO:0000256" key="3">
    <source>
        <dbReference type="ARBA" id="ARBA00023002"/>
    </source>
</evidence>
<dbReference type="SUPFAM" id="SSF56425">
    <property type="entry name" value="Succinate dehydrogenase/fumarate reductase flavoprotein, catalytic domain"/>
    <property type="match status" value="1"/>
</dbReference>
<evidence type="ECO:0000256" key="1">
    <source>
        <dbReference type="ARBA" id="ARBA00001974"/>
    </source>
</evidence>
<dbReference type="Gene3D" id="3.90.700.10">
    <property type="entry name" value="Succinate dehydrogenase/fumarate reductase flavoprotein, catalytic domain"/>
    <property type="match status" value="1"/>
</dbReference>
<dbReference type="PRINTS" id="PR00411">
    <property type="entry name" value="PNDRDTASEI"/>
</dbReference>
<dbReference type="STRING" id="1069081.SAMN05660197_0448"/>
<dbReference type="GO" id="GO:0000104">
    <property type="term" value="F:succinate dehydrogenase activity"/>
    <property type="evidence" value="ECO:0007669"/>
    <property type="project" value="TreeGrafter"/>
</dbReference>
<dbReference type="InterPro" id="IPR027477">
    <property type="entry name" value="Succ_DH/fumarate_Rdtase_cat_sf"/>
</dbReference>
<dbReference type="InterPro" id="IPR036188">
    <property type="entry name" value="FAD/NAD-bd_sf"/>
</dbReference>
<dbReference type="RefSeq" id="WP_084274954.1">
    <property type="nucleotide sequence ID" value="NZ_AP026671.1"/>
</dbReference>
<feature type="domain" description="FAD-dependent oxidoreductase 2 FAD-binding" evidence="5">
    <location>
        <begin position="3"/>
        <end position="363"/>
    </location>
</feature>
<dbReference type="InterPro" id="IPR003953">
    <property type="entry name" value="FAD-dep_OxRdtase_2_FAD-bd"/>
</dbReference>
<proteinExistence type="predicted"/>
<dbReference type="GO" id="GO:0050660">
    <property type="term" value="F:flavin adenine dinucleotide binding"/>
    <property type="evidence" value="ECO:0007669"/>
    <property type="project" value="TreeGrafter"/>
</dbReference>
<evidence type="ECO:0000259" key="5">
    <source>
        <dbReference type="Pfam" id="PF00890"/>
    </source>
</evidence>
<dbReference type="Pfam" id="PF00890">
    <property type="entry name" value="FAD_binding_2"/>
    <property type="match status" value="1"/>
</dbReference>
<name>A0A1W1WQU4_9BACT</name>
<dbReference type="Gene3D" id="1.20.58.100">
    <property type="entry name" value="Fumarate reductase/succinate dehydrogenase flavoprotein-like, C-terminal domain"/>
    <property type="match status" value="1"/>
</dbReference>
<accession>A0A1W1WQU4</accession>
<dbReference type="Pfam" id="PF02910">
    <property type="entry name" value="Succ_DH_flav_C"/>
    <property type="match status" value="1"/>
</dbReference>
<dbReference type="SUPFAM" id="SSF46977">
    <property type="entry name" value="Succinate dehydrogenase/fumarate reductase flavoprotein C-terminal domain"/>
    <property type="match status" value="1"/>
</dbReference>
<reference evidence="8" key="1">
    <citation type="submission" date="2017-04" db="EMBL/GenBank/DDBJ databases">
        <authorList>
            <person name="Varghese N."/>
            <person name="Submissions S."/>
        </authorList>
    </citation>
    <scope>NUCLEOTIDE SEQUENCE [LARGE SCALE GENOMIC DNA]</scope>
    <source>
        <strain evidence="8">DSM 16512</strain>
    </source>
</reference>
<dbReference type="AlphaFoldDB" id="A0A1W1WQU4"/>
<dbReference type="PRINTS" id="PR00368">
    <property type="entry name" value="FADPNR"/>
</dbReference>
<gene>
    <name evidence="7" type="ORF">SAMN05660197_0448</name>
</gene>
<dbReference type="InterPro" id="IPR037099">
    <property type="entry name" value="Fum_R/Succ_DH_flav-like_C_sf"/>
</dbReference>
<evidence type="ECO:0000313" key="7">
    <source>
        <dbReference type="EMBL" id="SMC08684.1"/>
    </source>
</evidence>
<dbReference type="GO" id="GO:0005886">
    <property type="term" value="C:plasma membrane"/>
    <property type="evidence" value="ECO:0007669"/>
    <property type="project" value="TreeGrafter"/>
</dbReference>
<dbReference type="GO" id="GO:0009055">
    <property type="term" value="F:electron transfer activity"/>
    <property type="evidence" value="ECO:0007669"/>
    <property type="project" value="TreeGrafter"/>
</dbReference>
<keyword evidence="3" id="KW-0560">Oxidoreductase</keyword>
<dbReference type="InterPro" id="IPR015939">
    <property type="entry name" value="Fum_Rdtase/Succ_DH_flav-like_C"/>
</dbReference>
<organism evidence="7 8">
    <name type="scientific">Nitratiruptor tergarcus DSM 16512</name>
    <dbReference type="NCBI Taxonomy" id="1069081"/>
    <lineage>
        <taxon>Bacteria</taxon>
        <taxon>Pseudomonadati</taxon>
        <taxon>Campylobacterota</taxon>
        <taxon>Epsilonproteobacteria</taxon>
        <taxon>Nautiliales</taxon>
        <taxon>Nitratiruptoraceae</taxon>
        <taxon>Nitratiruptor</taxon>
    </lineage>
</organism>
<protein>
    <submittedName>
        <fullName evidence="7">Succinate dehydrogenase / fumarate reductase flavoprotein subunit</fullName>
    </submittedName>
</protein>